<gene>
    <name evidence="10" type="ORF">CesoFtcFv8_024959</name>
</gene>
<comment type="caution">
    <text evidence="10">The sequence shown here is derived from an EMBL/GenBank/DDBJ whole genome shotgun (WGS) entry which is preliminary data.</text>
</comment>
<evidence type="ECO:0000256" key="3">
    <source>
        <dbReference type="ARBA" id="ARBA00022737"/>
    </source>
</evidence>
<keyword evidence="6" id="KW-1015">Disulfide bond</keyword>
<feature type="region of interest" description="Disordered" evidence="7">
    <location>
        <begin position="1"/>
        <end position="31"/>
    </location>
</feature>
<reference evidence="10 11" key="1">
    <citation type="journal article" date="2023" name="Mol. Biol. Evol.">
        <title>Genomics of Secondarily Temperate Adaptation in the Only Non-Antarctic Icefish.</title>
        <authorList>
            <person name="Rivera-Colon A.G."/>
            <person name="Rayamajhi N."/>
            <person name="Minhas B.F."/>
            <person name="Madrigal G."/>
            <person name="Bilyk K.T."/>
            <person name="Yoon V."/>
            <person name="Hune M."/>
            <person name="Gregory S."/>
            <person name="Cheng C.H.C."/>
            <person name="Catchen J.M."/>
        </authorList>
    </citation>
    <scope>NUCLEOTIDE SEQUENCE [LARGE SCALE GENOMIC DNA]</scope>
    <source>
        <strain evidence="10">JC2023a</strain>
    </source>
</reference>
<keyword evidence="5 8" id="KW-0472">Membrane</keyword>
<accession>A0AAN8B3E3</accession>
<feature type="domain" description="GAIN-B" evidence="9">
    <location>
        <begin position="352"/>
        <end position="501"/>
    </location>
</feature>
<protein>
    <recommendedName>
        <fullName evidence="9">GAIN-B domain-containing protein</fullName>
    </recommendedName>
</protein>
<evidence type="ECO:0000256" key="5">
    <source>
        <dbReference type="ARBA" id="ARBA00023136"/>
    </source>
</evidence>
<dbReference type="Gene3D" id="2.60.220.50">
    <property type="match status" value="1"/>
</dbReference>
<organism evidence="10 11">
    <name type="scientific">Champsocephalus esox</name>
    <name type="common">pike icefish</name>
    <dbReference type="NCBI Taxonomy" id="159716"/>
    <lineage>
        <taxon>Eukaryota</taxon>
        <taxon>Metazoa</taxon>
        <taxon>Chordata</taxon>
        <taxon>Craniata</taxon>
        <taxon>Vertebrata</taxon>
        <taxon>Euteleostomi</taxon>
        <taxon>Actinopterygii</taxon>
        <taxon>Neopterygii</taxon>
        <taxon>Teleostei</taxon>
        <taxon>Neoteleostei</taxon>
        <taxon>Acanthomorphata</taxon>
        <taxon>Eupercaria</taxon>
        <taxon>Perciformes</taxon>
        <taxon>Notothenioidei</taxon>
        <taxon>Channichthyidae</taxon>
        <taxon>Champsocephalus</taxon>
    </lineage>
</organism>
<evidence type="ECO:0000256" key="7">
    <source>
        <dbReference type="SAM" id="MobiDB-lite"/>
    </source>
</evidence>
<keyword evidence="11" id="KW-1185">Reference proteome</keyword>
<dbReference type="InterPro" id="IPR046338">
    <property type="entry name" value="GAIN_dom_sf"/>
</dbReference>
<dbReference type="PROSITE" id="PS50221">
    <property type="entry name" value="GAIN_B"/>
    <property type="match status" value="1"/>
</dbReference>
<dbReference type="PANTHER" id="PTHR46730:SF4">
    <property type="entry name" value="POLYCYSTIC KIDNEY DISEASE PROTEIN 1-LIKE 1"/>
    <property type="match status" value="1"/>
</dbReference>
<evidence type="ECO:0000256" key="2">
    <source>
        <dbReference type="ARBA" id="ARBA00022692"/>
    </source>
</evidence>
<dbReference type="GO" id="GO:0005261">
    <property type="term" value="F:monoatomic cation channel activity"/>
    <property type="evidence" value="ECO:0007669"/>
    <property type="project" value="TreeGrafter"/>
</dbReference>
<dbReference type="Proteomes" id="UP001335648">
    <property type="component" value="Unassembled WGS sequence"/>
</dbReference>
<dbReference type="InterPro" id="IPR000203">
    <property type="entry name" value="GPS"/>
</dbReference>
<comment type="subcellular location">
    <subcellularLocation>
        <location evidence="1">Membrane</location>
    </subcellularLocation>
</comment>
<evidence type="ECO:0000313" key="11">
    <source>
        <dbReference type="Proteomes" id="UP001335648"/>
    </source>
</evidence>
<evidence type="ECO:0000256" key="6">
    <source>
        <dbReference type="ARBA" id="ARBA00023157"/>
    </source>
</evidence>
<dbReference type="Pfam" id="PF01825">
    <property type="entry name" value="GPS"/>
    <property type="match status" value="1"/>
</dbReference>
<sequence>MGRPLNPVLSPWKSNPASSETPPLPPPLLVLSSHPDPDLELSGSGLRNLSALVHLGNSLEVRNHVSLLSGILNRLSLHTEANTHTQRHTRNTLIRTVCELESNGQASMEDNICILKNLLEVTRQVTIASARRVAAHVQDVSRNFPESGGPASYRLEQNTLHSLLSLLSFSLQSSTRADLTHMLDPDPREEASRGGGGSISTKQVEHLVADILKAASDLMLKFILMHKVQEHRVSTGLIALYSSYQNRSSTVISSGSASFSLPPSLIQLVHGSRPRCVLSTLTELRHSPFTWDPDHRRLSGPVVELSLNQCSSRRKIPVRSLIEPIIIQLKQPSNNESSEREYVLLRSRVNHHSFNLTQKHLQQAIQLSVVFTPPSKPFPIMLLFRMFERPTPSMHHLQGIHSWKSNVTRFTLPSSYLSAAGVGHVALLDADFGKRPGAPPLSEQVSYSLSVDSSLCLSWDGQQGAWSPRGCRTQQTASPDVTCSCHQLRPLTVERQQIHSSHETTHLDPFLSARRDLTVLLVLLLCLSLSVPALLLSFRADVASETHRRVHYLSDNCPCDPYLYAVTIHTALCSAARMSAKVRLFFCGRETPSGGNTGNLADR</sequence>
<evidence type="ECO:0000259" key="9">
    <source>
        <dbReference type="PROSITE" id="PS50221"/>
    </source>
</evidence>
<dbReference type="AlphaFoldDB" id="A0AAN8B3E3"/>
<dbReference type="InterPro" id="IPR057244">
    <property type="entry name" value="GAIN_B"/>
</dbReference>
<dbReference type="GO" id="GO:0005886">
    <property type="term" value="C:plasma membrane"/>
    <property type="evidence" value="ECO:0007669"/>
    <property type="project" value="TreeGrafter"/>
</dbReference>
<feature type="transmembrane region" description="Helical" evidence="8">
    <location>
        <begin position="517"/>
        <end position="538"/>
    </location>
</feature>
<dbReference type="EMBL" id="JAULUE010002066">
    <property type="protein sequence ID" value="KAK5877457.1"/>
    <property type="molecule type" value="Genomic_DNA"/>
</dbReference>
<evidence type="ECO:0000256" key="8">
    <source>
        <dbReference type="SAM" id="Phobius"/>
    </source>
</evidence>
<keyword evidence="3" id="KW-0677">Repeat</keyword>
<evidence type="ECO:0000256" key="1">
    <source>
        <dbReference type="ARBA" id="ARBA00004370"/>
    </source>
</evidence>
<dbReference type="PANTHER" id="PTHR46730">
    <property type="entry name" value="POLYCYSTIN-1"/>
    <property type="match status" value="1"/>
</dbReference>
<name>A0AAN8B3E3_9TELE</name>
<evidence type="ECO:0000313" key="10">
    <source>
        <dbReference type="EMBL" id="KAK5877457.1"/>
    </source>
</evidence>
<keyword evidence="4 8" id="KW-1133">Transmembrane helix</keyword>
<keyword evidence="2 8" id="KW-0812">Transmembrane</keyword>
<evidence type="ECO:0000256" key="4">
    <source>
        <dbReference type="ARBA" id="ARBA00022989"/>
    </source>
</evidence>
<proteinExistence type="predicted"/>
<dbReference type="GO" id="GO:0006816">
    <property type="term" value="P:calcium ion transport"/>
    <property type="evidence" value="ECO:0007669"/>
    <property type="project" value="TreeGrafter"/>
</dbReference>